<feature type="transmembrane region" description="Helical" evidence="8">
    <location>
        <begin position="57"/>
        <end position="80"/>
    </location>
</feature>
<accession>A0A420W7D4</accession>
<name>A0A420W7D4_9BACT</name>
<dbReference type="PANTHER" id="PTHR11058">
    <property type="entry name" value="NADH-UBIQUINONE OXIDOREDUCTASE CHAIN 3"/>
    <property type="match status" value="1"/>
</dbReference>
<keyword evidence="7" id="KW-0520">NAD</keyword>
<evidence type="ECO:0000256" key="1">
    <source>
        <dbReference type="ARBA" id="ARBA00004370"/>
    </source>
</evidence>
<dbReference type="OrthoDB" id="9791970at2"/>
<dbReference type="Proteomes" id="UP000280881">
    <property type="component" value="Unassembled WGS sequence"/>
</dbReference>
<dbReference type="AlphaFoldDB" id="A0A420W7D4"/>
<protein>
    <recommendedName>
        <fullName evidence="7">NADH-quinone oxidoreductase subunit</fullName>
        <ecNumber evidence="7">7.1.1.-</ecNumber>
    </recommendedName>
</protein>
<dbReference type="Pfam" id="PF00507">
    <property type="entry name" value="Oxidored_q4"/>
    <property type="match status" value="1"/>
</dbReference>
<evidence type="ECO:0000256" key="8">
    <source>
        <dbReference type="SAM" id="Phobius"/>
    </source>
</evidence>
<evidence type="ECO:0000256" key="3">
    <source>
        <dbReference type="ARBA" id="ARBA00022448"/>
    </source>
</evidence>
<keyword evidence="6 8" id="KW-0472">Membrane</keyword>
<sequence length="111" mass="12400">MLYNFIVFVGVIAAIGLILWIVSVAVAPRDPHPVKEDTYECGLPAPEPIISSVNFQYYFYAIIFIAMDIAGVFFVLYSVGKGDPKFGWVFILFSLLLMVPLSYIMIGGNRK</sequence>
<dbReference type="PANTHER" id="PTHR11058:SF9">
    <property type="entry name" value="NADH-UBIQUINONE OXIDOREDUCTASE CHAIN 3"/>
    <property type="match status" value="1"/>
</dbReference>
<evidence type="ECO:0000313" key="10">
    <source>
        <dbReference type="Proteomes" id="UP000280881"/>
    </source>
</evidence>
<comment type="similarity">
    <text evidence="2 7">Belongs to the complex I subunit 3 family.</text>
</comment>
<keyword evidence="5 8" id="KW-1133">Transmembrane helix</keyword>
<dbReference type="GO" id="GO:0005886">
    <property type="term" value="C:plasma membrane"/>
    <property type="evidence" value="ECO:0007669"/>
    <property type="project" value="UniProtKB-SubCell"/>
</dbReference>
<comment type="caution">
    <text evidence="9">The sequence shown here is derived from an EMBL/GenBank/DDBJ whole genome shotgun (WGS) entry which is preliminary data.</text>
</comment>
<dbReference type="EMBL" id="RBIE01000001">
    <property type="protein sequence ID" value="RKQ63203.1"/>
    <property type="molecule type" value="Genomic_DNA"/>
</dbReference>
<dbReference type="GO" id="GO:0030964">
    <property type="term" value="C:NADH dehydrogenase complex"/>
    <property type="evidence" value="ECO:0007669"/>
    <property type="project" value="TreeGrafter"/>
</dbReference>
<dbReference type="InterPro" id="IPR000440">
    <property type="entry name" value="NADH_UbQ/plastoQ_OxRdtase_su3"/>
</dbReference>
<keyword evidence="7" id="KW-0874">Quinone</keyword>
<comment type="subcellular location">
    <subcellularLocation>
        <location evidence="7">Cell membrane</location>
        <topology evidence="7">Multi-pass membrane protein</topology>
    </subcellularLocation>
    <subcellularLocation>
        <location evidence="1">Membrane</location>
    </subcellularLocation>
</comment>
<reference evidence="9 10" key="1">
    <citation type="submission" date="2018-10" db="EMBL/GenBank/DDBJ databases">
        <title>Genomic Encyclopedia of Type Strains, Phase IV (KMG-IV): sequencing the most valuable type-strain genomes for metagenomic binning, comparative biology and taxonomic classification.</title>
        <authorList>
            <person name="Goeker M."/>
        </authorList>
    </citation>
    <scope>NUCLEOTIDE SEQUENCE [LARGE SCALE GENOMIC DNA]</scope>
    <source>
        <strain evidence="9 10">DSM 15521</strain>
    </source>
</reference>
<dbReference type="GO" id="GO:0048038">
    <property type="term" value="F:quinone binding"/>
    <property type="evidence" value="ECO:0007669"/>
    <property type="project" value="UniProtKB-KW"/>
</dbReference>
<dbReference type="GO" id="GO:0008137">
    <property type="term" value="F:NADH dehydrogenase (ubiquinone) activity"/>
    <property type="evidence" value="ECO:0007669"/>
    <property type="project" value="InterPro"/>
</dbReference>
<evidence type="ECO:0000256" key="2">
    <source>
        <dbReference type="ARBA" id="ARBA00008472"/>
    </source>
</evidence>
<keyword evidence="4 7" id="KW-0812">Transmembrane</keyword>
<keyword evidence="10" id="KW-1185">Reference proteome</keyword>
<dbReference type="Gene3D" id="1.20.58.1610">
    <property type="entry name" value="NADH:ubiquinone/plastoquinone oxidoreductase, chain 3"/>
    <property type="match status" value="1"/>
</dbReference>
<evidence type="ECO:0000256" key="7">
    <source>
        <dbReference type="RuleBase" id="RU003639"/>
    </source>
</evidence>
<feature type="transmembrane region" description="Helical" evidence="8">
    <location>
        <begin position="6"/>
        <end position="27"/>
    </location>
</feature>
<organism evidence="9 10">
    <name type="scientific">Thermovibrio guaymasensis</name>
    <dbReference type="NCBI Taxonomy" id="240167"/>
    <lineage>
        <taxon>Bacteria</taxon>
        <taxon>Pseudomonadati</taxon>
        <taxon>Aquificota</taxon>
        <taxon>Aquificia</taxon>
        <taxon>Desulfurobacteriales</taxon>
        <taxon>Desulfurobacteriaceae</taxon>
        <taxon>Thermovibrio</taxon>
    </lineage>
</organism>
<dbReference type="InterPro" id="IPR038430">
    <property type="entry name" value="NDAH_ubi_oxred_su3_sf"/>
</dbReference>
<proteinExistence type="inferred from homology"/>
<dbReference type="EC" id="7.1.1.-" evidence="7"/>
<gene>
    <name evidence="9" type="ORF">C7457_0066</name>
</gene>
<evidence type="ECO:0000256" key="5">
    <source>
        <dbReference type="ARBA" id="ARBA00022989"/>
    </source>
</evidence>
<evidence type="ECO:0000256" key="6">
    <source>
        <dbReference type="ARBA" id="ARBA00023136"/>
    </source>
</evidence>
<comment type="catalytic activity">
    <reaction evidence="7">
        <text>a quinone + NADH + 5 H(+)(in) = a quinol + NAD(+) + 4 H(+)(out)</text>
        <dbReference type="Rhea" id="RHEA:57888"/>
        <dbReference type="ChEBI" id="CHEBI:15378"/>
        <dbReference type="ChEBI" id="CHEBI:24646"/>
        <dbReference type="ChEBI" id="CHEBI:57540"/>
        <dbReference type="ChEBI" id="CHEBI:57945"/>
        <dbReference type="ChEBI" id="CHEBI:132124"/>
    </reaction>
</comment>
<comment type="function">
    <text evidence="7">NDH-1 shuttles electrons from NADH, via FMN and iron-sulfur (Fe-S) centers, to quinones in the respiratory chain.</text>
</comment>
<keyword evidence="3" id="KW-0813">Transport</keyword>
<evidence type="ECO:0000313" key="9">
    <source>
        <dbReference type="EMBL" id="RKQ63203.1"/>
    </source>
</evidence>
<feature type="transmembrane region" description="Helical" evidence="8">
    <location>
        <begin position="86"/>
        <end position="106"/>
    </location>
</feature>
<evidence type="ECO:0000256" key="4">
    <source>
        <dbReference type="ARBA" id="ARBA00022692"/>
    </source>
</evidence>
<dbReference type="RefSeq" id="WP_121169390.1">
    <property type="nucleotide sequence ID" value="NZ_RBIE01000001.1"/>
</dbReference>